<dbReference type="GO" id="GO:0009100">
    <property type="term" value="P:glycoprotein metabolic process"/>
    <property type="evidence" value="ECO:0007669"/>
    <property type="project" value="UniProtKB-ARBA"/>
</dbReference>
<dbReference type="GO" id="GO:0016740">
    <property type="term" value="F:transferase activity"/>
    <property type="evidence" value="ECO:0007669"/>
    <property type="project" value="UniProtKB-KW"/>
</dbReference>
<dbReference type="InterPro" id="IPR052942">
    <property type="entry name" value="LPS_cholinephosphotransferase"/>
</dbReference>
<protein>
    <submittedName>
        <fullName evidence="2">Lipopolysaccharide cholinephosphotransferase</fullName>
    </submittedName>
</protein>
<dbReference type="EMBL" id="SODD01000018">
    <property type="protein sequence ID" value="TDW16937.1"/>
    <property type="molecule type" value="Genomic_DNA"/>
</dbReference>
<name>A0A4R7ZGX7_9FIRM</name>
<dbReference type="PANTHER" id="PTHR43404">
    <property type="entry name" value="LIPOPOLYSACCHARIDE CHOLINEPHOSPHOTRANSFERASE LICD"/>
    <property type="match status" value="1"/>
</dbReference>
<feature type="domain" description="LicD/FKTN/FKRP nucleotidyltransferase" evidence="1">
    <location>
        <begin position="38"/>
        <end position="249"/>
    </location>
</feature>
<sequence>MKNDNDYVIKIDKSGNEVTVAQVHAVLLEMLKDLDAICKANDIPYYLTGGSCLGAVRHNGFIPWDDDADVGMMYEDYKRFLKVVKTMDQNKYYYQCFDTHKEYNVCIPAMKLRRKNTYVKEVNSLLKNKCSDGDGLFIDVFIVDYVDERRWVDFLCRIKSLLYMVVVTFFENIMKNPLWLKTKYWKFIRRYSAKAKKRGSQTIGYDLSWTFDKPWKPVAYKKADIYPVQYHTFEDTMLPIPKNPDALLEVEIGGVYMEYPKGKMQAPKHIADINLKGDVAE</sequence>
<dbReference type="Pfam" id="PF04991">
    <property type="entry name" value="LicD"/>
    <property type="match status" value="1"/>
</dbReference>
<accession>A0A4R7ZGX7</accession>
<keyword evidence="2" id="KW-0808">Transferase</keyword>
<dbReference type="PANTHER" id="PTHR43404:SF2">
    <property type="entry name" value="LIPOPOLYSACCHARIDE CHOLINEPHOSPHOTRANSFERASE LICD"/>
    <property type="match status" value="1"/>
</dbReference>
<dbReference type="OrthoDB" id="9786100at2"/>
<evidence type="ECO:0000313" key="2">
    <source>
        <dbReference type="EMBL" id="TDW16937.1"/>
    </source>
</evidence>
<dbReference type="InterPro" id="IPR007074">
    <property type="entry name" value="LicD/FKTN/FKRP_NTP_transf"/>
</dbReference>
<proteinExistence type="predicted"/>
<evidence type="ECO:0000313" key="3">
    <source>
        <dbReference type="Proteomes" id="UP000294743"/>
    </source>
</evidence>
<keyword evidence="3" id="KW-1185">Reference proteome</keyword>
<organism evidence="2 3">
    <name type="scientific">Breznakia blatticola</name>
    <dbReference type="NCBI Taxonomy" id="1754012"/>
    <lineage>
        <taxon>Bacteria</taxon>
        <taxon>Bacillati</taxon>
        <taxon>Bacillota</taxon>
        <taxon>Erysipelotrichia</taxon>
        <taxon>Erysipelotrichales</taxon>
        <taxon>Erysipelotrichaceae</taxon>
        <taxon>Breznakia</taxon>
    </lineage>
</organism>
<evidence type="ECO:0000259" key="1">
    <source>
        <dbReference type="Pfam" id="PF04991"/>
    </source>
</evidence>
<gene>
    <name evidence="2" type="ORF">EDD63_1184</name>
</gene>
<comment type="caution">
    <text evidence="2">The sequence shown here is derived from an EMBL/GenBank/DDBJ whole genome shotgun (WGS) entry which is preliminary data.</text>
</comment>
<dbReference type="Proteomes" id="UP000294743">
    <property type="component" value="Unassembled WGS sequence"/>
</dbReference>
<dbReference type="AlphaFoldDB" id="A0A4R7ZGX7"/>
<dbReference type="RefSeq" id="WP_134169542.1">
    <property type="nucleotide sequence ID" value="NZ_SODD01000018.1"/>
</dbReference>
<reference evidence="2 3" key="1">
    <citation type="submission" date="2019-03" db="EMBL/GenBank/DDBJ databases">
        <title>Genomic Encyclopedia of Type Strains, Phase IV (KMG-IV): sequencing the most valuable type-strain genomes for metagenomic binning, comparative biology and taxonomic classification.</title>
        <authorList>
            <person name="Goeker M."/>
        </authorList>
    </citation>
    <scope>NUCLEOTIDE SEQUENCE [LARGE SCALE GENOMIC DNA]</scope>
    <source>
        <strain evidence="2 3">DSM 28867</strain>
    </source>
</reference>